<name>A0ABU6XWY3_9FABA</name>
<comment type="caution">
    <text evidence="3">The sequence shown here is derived from an EMBL/GenBank/DDBJ whole genome shotgun (WGS) entry which is preliminary data.</text>
</comment>
<feature type="region of interest" description="Disordered" evidence="1">
    <location>
        <begin position="88"/>
        <end position="114"/>
    </location>
</feature>
<feature type="domain" description="Retrotransposon gag" evidence="2">
    <location>
        <begin position="1"/>
        <end position="55"/>
    </location>
</feature>
<protein>
    <recommendedName>
        <fullName evidence="2">Retrotransposon gag domain-containing protein</fullName>
    </recommendedName>
</protein>
<proteinExistence type="predicted"/>
<evidence type="ECO:0000313" key="3">
    <source>
        <dbReference type="EMBL" id="MED6202026.1"/>
    </source>
</evidence>
<organism evidence="3 4">
    <name type="scientific">Stylosanthes scabra</name>
    <dbReference type="NCBI Taxonomy" id="79078"/>
    <lineage>
        <taxon>Eukaryota</taxon>
        <taxon>Viridiplantae</taxon>
        <taxon>Streptophyta</taxon>
        <taxon>Embryophyta</taxon>
        <taxon>Tracheophyta</taxon>
        <taxon>Spermatophyta</taxon>
        <taxon>Magnoliopsida</taxon>
        <taxon>eudicotyledons</taxon>
        <taxon>Gunneridae</taxon>
        <taxon>Pentapetalae</taxon>
        <taxon>rosids</taxon>
        <taxon>fabids</taxon>
        <taxon>Fabales</taxon>
        <taxon>Fabaceae</taxon>
        <taxon>Papilionoideae</taxon>
        <taxon>50 kb inversion clade</taxon>
        <taxon>dalbergioids sensu lato</taxon>
        <taxon>Dalbergieae</taxon>
        <taxon>Pterocarpus clade</taxon>
        <taxon>Stylosanthes</taxon>
    </lineage>
</organism>
<dbReference type="EMBL" id="JASCZI010214392">
    <property type="protein sequence ID" value="MED6202026.1"/>
    <property type="molecule type" value="Genomic_DNA"/>
</dbReference>
<evidence type="ECO:0000313" key="4">
    <source>
        <dbReference type="Proteomes" id="UP001341840"/>
    </source>
</evidence>
<dbReference type="InterPro" id="IPR005162">
    <property type="entry name" value="Retrotrans_gag_dom"/>
</dbReference>
<dbReference type="Pfam" id="PF03732">
    <property type="entry name" value="Retrotrans_gag"/>
    <property type="match status" value="1"/>
</dbReference>
<accession>A0ABU6XWY3</accession>
<dbReference type="Proteomes" id="UP001341840">
    <property type="component" value="Unassembled WGS sequence"/>
</dbReference>
<evidence type="ECO:0000259" key="2">
    <source>
        <dbReference type="Pfam" id="PF03732"/>
    </source>
</evidence>
<reference evidence="3 4" key="1">
    <citation type="journal article" date="2023" name="Plants (Basel)">
        <title>Bridging the Gap: Combining Genomics and Transcriptomics Approaches to Understand Stylosanthes scabra, an Orphan Legume from the Brazilian Caatinga.</title>
        <authorList>
            <person name="Ferreira-Neto J.R.C."/>
            <person name="da Silva M.D."/>
            <person name="Binneck E."/>
            <person name="de Melo N.F."/>
            <person name="da Silva R.H."/>
            <person name="de Melo A.L.T.M."/>
            <person name="Pandolfi V."/>
            <person name="Bustamante F.O."/>
            <person name="Brasileiro-Vidal A.C."/>
            <person name="Benko-Iseppon A.M."/>
        </authorList>
    </citation>
    <scope>NUCLEOTIDE SEQUENCE [LARGE SCALE GENOMIC DNA]</scope>
    <source>
        <tissue evidence="3">Leaves</tissue>
    </source>
</reference>
<feature type="compositionally biased region" description="Basic and acidic residues" evidence="1">
    <location>
        <begin position="88"/>
        <end position="98"/>
    </location>
</feature>
<evidence type="ECO:0000256" key="1">
    <source>
        <dbReference type="SAM" id="MobiDB-lite"/>
    </source>
</evidence>
<sequence>MKKVMRNQFVPPSYREKFLERLDRLKQGSKSIKEYHMKLLNLMIKANAEKDDLLSLAIKVEKHQQLLAAWLSSDSIFKNSSKEAKFKDKTKSKVADLQKHHKKKSSNATFNSSSGPVMEEFVEYAVSGDMYVDDKSIVQ</sequence>
<gene>
    <name evidence="3" type="ORF">PIB30_101291</name>
</gene>
<keyword evidence="4" id="KW-1185">Reference proteome</keyword>